<dbReference type="PANTHER" id="PTHR31232:SF18">
    <property type="entry name" value="S-PROTEIN HOMOLOG"/>
    <property type="match status" value="1"/>
</dbReference>
<feature type="transmembrane region" description="Helical" evidence="7">
    <location>
        <begin position="42"/>
        <end position="63"/>
    </location>
</feature>
<dbReference type="Pfam" id="PF05938">
    <property type="entry name" value="Self-incomp_S1"/>
    <property type="match status" value="1"/>
</dbReference>
<keyword evidence="5" id="KW-0732">Signal</keyword>
<dbReference type="GO" id="GO:0060320">
    <property type="term" value="P:rejection of self pollen"/>
    <property type="evidence" value="ECO:0007669"/>
    <property type="project" value="UniProtKB-KW"/>
</dbReference>
<name>A0AAN9XDE4_PSOTE</name>
<accession>A0AAN9XDE4</accession>
<keyword evidence="3 6" id="KW-0713">Self-incompatibility</keyword>
<comment type="caution">
    <text evidence="8">The sequence shown here is derived from an EMBL/GenBank/DDBJ whole genome shotgun (WGS) entry which is preliminary data.</text>
</comment>
<dbReference type="EMBL" id="JAYMYS010000006">
    <property type="protein sequence ID" value="KAK7388111.1"/>
    <property type="molecule type" value="Genomic_DNA"/>
</dbReference>
<evidence type="ECO:0000256" key="3">
    <source>
        <dbReference type="ARBA" id="ARBA00022471"/>
    </source>
</evidence>
<evidence type="ECO:0000313" key="8">
    <source>
        <dbReference type="EMBL" id="KAK7388111.1"/>
    </source>
</evidence>
<comment type="subcellular location">
    <subcellularLocation>
        <location evidence="1 6">Secreted</location>
    </subcellularLocation>
</comment>
<evidence type="ECO:0000256" key="2">
    <source>
        <dbReference type="ARBA" id="ARBA00005581"/>
    </source>
</evidence>
<keyword evidence="7" id="KW-1133">Transmembrane helix</keyword>
<dbReference type="InterPro" id="IPR010264">
    <property type="entry name" value="Self-incomp_S1"/>
</dbReference>
<dbReference type="PANTHER" id="PTHR31232">
    <property type="match status" value="1"/>
</dbReference>
<comment type="similarity">
    <text evidence="2 6">Belongs to the plant self-incompatibility (S1) protein family.</text>
</comment>
<evidence type="ECO:0000256" key="7">
    <source>
        <dbReference type="SAM" id="Phobius"/>
    </source>
</evidence>
<organism evidence="8 9">
    <name type="scientific">Psophocarpus tetragonolobus</name>
    <name type="common">Winged bean</name>
    <name type="synonym">Dolichos tetragonolobus</name>
    <dbReference type="NCBI Taxonomy" id="3891"/>
    <lineage>
        <taxon>Eukaryota</taxon>
        <taxon>Viridiplantae</taxon>
        <taxon>Streptophyta</taxon>
        <taxon>Embryophyta</taxon>
        <taxon>Tracheophyta</taxon>
        <taxon>Spermatophyta</taxon>
        <taxon>Magnoliopsida</taxon>
        <taxon>eudicotyledons</taxon>
        <taxon>Gunneridae</taxon>
        <taxon>Pentapetalae</taxon>
        <taxon>rosids</taxon>
        <taxon>fabids</taxon>
        <taxon>Fabales</taxon>
        <taxon>Fabaceae</taxon>
        <taxon>Papilionoideae</taxon>
        <taxon>50 kb inversion clade</taxon>
        <taxon>NPAAA clade</taxon>
        <taxon>indigoferoid/millettioid clade</taxon>
        <taxon>Phaseoleae</taxon>
        <taxon>Psophocarpus</taxon>
    </lineage>
</organism>
<evidence type="ECO:0000256" key="6">
    <source>
        <dbReference type="RuleBase" id="RU367044"/>
    </source>
</evidence>
<evidence type="ECO:0000256" key="5">
    <source>
        <dbReference type="ARBA" id="ARBA00022729"/>
    </source>
</evidence>
<sequence>MLTEFLFDDDSLLLCVTHIYLNVRFIHTDKDKHLRQNQCHRVISICSETGFVPFVKVFIIIYIEFSTPVNRRKAHMGVSAKNMTHVMTLVMVIGLCSHIVVSGGTKHASIKNRVGFGKNMTLHCQSEDNDLGKQNIAYGDEFGWDFSDNVIGTTLFFCDLGWQNVEEFHFDAYSFARDRVRCGDAGCWWIVSAEGIYGLNQQTGFWEFIYQWPNLSE</sequence>
<keyword evidence="4 6" id="KW-0964">Secreted</keyword>
<keyword evidence="7" id="KW-0472">Membrane</keyword>
<protein>
    <recommendedName>
        <fullName evidence="6">S-protein homolog</fullName>
    </recommendedName>
</protein>
<evidence type="ECO:0000256" key="4">
    <source>
        <dbReference type="ARBA" id="ARBA00022525"/>
    </source>
</evidence>
<evidence type="ECO:0000256" key="1">
    <source>
        <dbReference type="ARBA" id="ARBA00004613"/>
    </source>
</evidence>
<keyword evidence="9" id="KW-1185">Reference proteome</keyword>
<evidence type="ECO:0000313" key="9">
    <source>
        <dbReference type="Proteomes" id="UP001386955"/>
    </source>
</evidence>
<keyword evidence="7" id="KW-0812">Transmembrane</keyword>
<proteinExistence type="inferred from homology"/>
<dbReference type="Proteomes" id="UP001386955">
    <property type="component" value="Unassembled WGS sequence"/>
</dbReference>
<feature type="transmembrane region" description="Helical" evidence="7">
    <location>
        <begin position="83"/>
        <end position="101"/>
    </location>
</feature>
<dbReference type="GO" id="GO:0005576">
    <property type="term" value="C:extracellular region"/>
    <property type="evidence" value="ECO:0007669"/>
    <property type="project" value="UniProtKB-SubCell"/>
</dbReference>
<gene>
    <name evidence="8" type="ORF">VNO78_22916</name>
</gene>
<reference evidence="8 9" key="1">
    <citation type="submission" date="2024-01" db="EMBL/GenBank/DDBJ databases">
        <title>The genomes of 5 underutilized Papilionoideae crops provide insights into root nodulation and disease resistanc.</title>
        <authorList>
            <person name="Jiang F."/>
        </authorList>
    </citation>
    <scope>NUCLEOTIDE SEQUENCE [LARGE SCALE GENOMIC DNA]</scope>
    <source>
        <strain evidence="8">DUOXIRENSHENG_FW03</strain>
        <tissue evidence="8">Leaves</tissue>
    </source>
</reference>
<dbReference type="AlphaFoldDB" id="A0AAN9XDE4"/>